<sequence>MNQLEQVLRSLLEMKKIQVISTADESISSRKDIIESYSVQSQDFQAKRIEEVAKLSSRSDDSAAKQLTTYQSWMSTAELISNEESDKKPAKEKDTISHTAAAVVHLHLWSLGVLTAAGCGIGSVHEVNNEVLHLQFVSAARKFLKYFKCAAADLVILFPGTNKWYHSRTGFSLDELSGCASLGQIPSFYFRCAVRSLGARLSDKHMGRDRRMKNLSCSLYWFFIDLSNSVARVI</sequence>
<keyword evidence="2" id="KW-1185">Reference proteome</keyword>
<organism evidence="1 2">
    <name type="scientific">Dorcoceras hygrometricum</name>
    <dbReference type="NCBI Taxonomy" id="472368"/>
    <lineage>
        <taxon>Eukaryota</taxon>
        <taxon>Viridiplantae</taxon>
        <taxon>Streptophyta</taxon>
        <taxon>Embryophyta</taxon>
        <taxon>Tracheophyta</taxon>
        <taxon>Spermatophyta</taxon>
        <taxon>Magnoliopsida</taxon>
        <taxon>eudicotyledons</taxon>
        <taxon>Gunneridae</taxon>
        <taxon>Pentapetalae</taxon>
        <taxon>asterids</taxon>
        <taxon>lamiids</taxon>
        <taxon>Lamiales</taxon>
        <taxon>Gesneriaceae</taxon>
        <taxon>Didymocarpoideae</taxon>
        <taxon>Trichosporeae</taxon>
        <taxon>Loxocarpinae</taxon>
        <taxon>Dorcoceras</taxon>
    </lineage>
</organism>
<accession>A0A2Z7BL29</accession>
<gene>
    <name evidence="1" type="ORF">F511_34991</name>
</gene>
<name>A0A2Z7BL29_9LAMI</name>
<evidence type="ECO:0000313" key="1">
    <source>
        <dbReference type="EMBL" id="KZV32681.1"/>
    </source>
</evidence>
<evidence type="ECO:0000313" key="2">
    <source>
        <dbReference type="Proteomes" id="UP000250235"/>
    </source>
</evidence>
<reference evidence="1 2" key="1">
    <citation type="journal article" date="2015" name="Proc. Natl. Acad. Sci. U.S.A.">
        <title>The resurrection genome of Boea hygrometrica: A blueprint for survival of dehydration.</title>
        <authorList>
            <person name="Xiao L."/>
            <person name="Yang G."/>
            <person name="Zhang L."/>
            <person name="Yang X."/>
            <person name="Zhao S."/>
            <person name="Ji Z."/>
            <person name="Zhou Q."/>
            <person name="Hu M."/>
            <person name="Wang Y."/>
            <person name="Chen M."/>
            <person name="Xu Y."/>
            <person name="Jin H."/>
            <person name="Xiao X."/>
            <person name="Hu G."/>
            <person name="Bao F."/>
            <person name="Hu Y."/>
            <person name="Wan P."/>
            <person name="Li L."/>
            <person name="Deng X."/>
            <person name="Kuang T."/>
            <person name="Xiang C."/>
            <person name="Zhu J.K."/>
            <person name="Oliver M.J."/>
            <person name="He Y."/>
        </authorList>
    </citation>
    <scope>NUCLEOTIDE SEQUENCE [LARGE SCALE GENOMIC DNA]</scope>
    <source>
        <strain evidence="2">cv. XS01</strain>
    </source>
</reference>
<dbReference type="Proteomes" id="UP000250235">
    <property type="component" value="Unassembled WGS sequence"/>
</dbReference>
<protein>
    <submittedName>
        <fullName evidence="1">Myosin heavy chain-related family protein</fullName>
    </submittedName>
</protein>
<dbReference type="EMBL" id="KV006380">
    <property type="protein sequence ID" value="KZV32681.1"/>
    <property type="molecule type" value="Genomic_DNA"/>
</dbReference>
<proteinExistence type="predicted"/>
<dbReference type="AlphaFoldDB" id="A0A2Z7BL29"/>